<dbReference type="EMBL" id="AP021876">
    <property type="protein sequence ID" value="BBO82309.1"/>
    <property type="molecule type" value="Genomic_DNA"/>
</dbReference>
<feature type="domain" description="Methyltransferase" evidence="4">
    <location>
        <begin position="29"/>
        <end position="121"/>
    </location>
</feature>
<dbReference type="Pfam" id="PF13649">
    <property type="entry name" value="Methyltransf_25"/>
    <property type="match status" value="1"/>
</dbReference>
<proteinExistence type="predicted"/>
<protein>
    <recommendedName>
        <fullName evidence="4">Methyltransferase domain-containing protein</fullName>
    </recommendedName>
</protein>
<evidence type="ECO:0000313" key="5">
    <source>
        <dbReference type="EMBL" id="BBO82309.1"/>
    </source>
</evidence>
<dbReference type="PROSITE" id="PS51585">
    <property type="entry name" value="SAM_MT_TPMT"/>
    <property type="match status" value="1"/>
</dbReference>
<name>A0A5K7ZQ95_9BACT</name>
<evidence type="ECO:0000256" key="1">
    <source>
        <dbReference type="ARBA" id="ARBA00022603"/>
    </source>
</evidence>
<dbReference type="AlphaFoldDB" id="A0A5K7ZQ95"/>
<evidence type="ECO:0000256" key="3">
    <source>
        <dbReference type="ARBA" id="ARBA00022691"/>
    </source>
</evidence>
<dbReference type="InterPro" id="IPR041698">
    <property type="entry name" value="Methyltransf_25"/>
</dbReference>
<dbReference type="GO" id="GO:0032259">
    <property type="term" value="P:methylation"/>
    <property type="evidence" value="ECO:0007669"/>
    <property type="project" value="UniProtKB-KW"/>
</dbReference>
<keyword evidence="1" id="KW-0489">Methyltransferase</keyword>
<dbReference type="Proteomes" id="UP000425960">
    <property type="component" value="Chromosome"/>
</dbReference>
<evidence type="ECO:0000313" key="6">
    <source>
        <dbReference type="Proteomes" id="UP000425960"/>
    </source>
</evidence>
<accession>A0A5K7ZQ95</accession>
<dbReference type="InterPro" id="IPR029063">
    <property type="entry name" value="SAM-dependent_MTases_sf"/>
</dbReference>
<sequence length="177" mass="19498">MRGKTPWDDGSTPSEVIDFIDTHPPGRAVDLGCGSGTHALALAEKGWDVTGIDFAAQAIRIARRRAVQKGLGTIFVHGDVTCPGCLDGPYDFALDVGCLFALKSDERAAYAGHLSRLLKSGAWYLLFAWLPRFVNGRPWGISPEGVDLLLASHFRRTRMTIGEEKGVSAAWYWYCRW</sequence>
<evidence type="ECO:0000256" key="2">
    <source>
        <dbReference type="ARBA" id="ARBA00022679"/>
    </source>
</evidence>
<reference evidence="5 6" key="1">
    <citation type="submission" date="2019-11" db="EMBL/GenBank/DDBJ databases">
        <title>Comparative genomics of hydrocarbon-degrading Desulfosarcina strains.</title>
        <authorList>
            <person name="Watanabe M."/>
            <person name="Kojima H."/>
            <person name="Fukui M."/>
        </authorList>
    </citation>
    <scope>NUCLEOTIDE SEQUENCE [LARGE SCALE GENOMIC DNA]</scope>
    <source>
        <strain evidence="5 6">28bB2T</strain>
    </source>
</reference>
<dbReference type="CDD" id="cd02440">
    <property type="entry name" value="AdoMet_MTases"/>
    <property type="match status" value="1"/>
</dbReference>
<dbReference type="SUPFAM" id="SSF53335">
    <property type="entry name" value="S-adenosyl-L-methionine-dependent methyltransferases"/>
    <property type="match status" value="1"/>
</dbReference>
<dbReference type="Gene3D" id="3.40.50.150">
    <property type="entry name" value="Vaccinia Virus protein VP39"/>
    <property type="match status" value="1"/>
</dbReference>
<dbReference type="GO" id="GO:0008757">
    <property type="term" value="F:S-adenosylmethionine-dependent methyltransferase activity"/>
    <property type="evidence" value="ECO:0007669"/>
    <property type="project" value="InterPro"/>
</dbReference>
<gene>
    <name evidence="5" type="ORF">DSCO28_28750</name>
</gene>
<organism evidence="5 6">
    <name type="scientific">Desulfosarcina ovata subsp. sediminis</name>
    <dbReference type="NCBI Taxonomy" id="885957"/>
    <lineage>
        <taxon>Bacteria</taxon>
        <taxon>Pseudomonadati</taxon>
        <taxon>Thermodesulfobacteriota</taxon>
        <taxon>Desulfobacteria</taxon>
        <taxon>Desulfobacterales</taxon>
        <taxon>Desulfosarcinaceae</taxon>
        <taxon>Desulfosarcina</taxon>
    </lineage>
</organism>
<dbReference type="InterPro" id="IPR008854">
    <property type="entry name" value="TPMT"/>
</dbReference>
<dbReference type="KEGG" id="dov:DSCO28_28750"/>
<evidence type="ECO:0000259" key="4">
    <source>
        <dbReference type="Pfam" id="PF13649"/>
    </source>
</evidence>
<dbReference type="PANTHER" id="PTHR43464:SF19">
    <property type="entry name" value="UBIQUINONE BIOSYNTHESIS O-METHYLTRANSFERASE, MITOCHONDRIAL"/>
    <property type="match status" value="1"/>
</dbReference>
<keyword evidence="2" id="KW-0808">Transferase</keyword>
<keyword evidence="3" id="KW-0949">S-adenosyl-L-methionine</keyword>
<dbReference type="PANTHER" id="PTHR43464">
    <property type="entry name" value="METHYLTRANSFERASE"/>
    <property type="match status" value="1"/>
</dbReference>